<evidence type="ECO:0000313" key="2">
    <source>
        <dbReference type="EMBL" id="MFC4737401.1"/>
    </source>
</evidence>
<gene>
    <name evidence="2" type="ORF">ACFO4L_12435</name>
</gene>
<comment type="caution">
    <text evidence="2">The sequence shown here is derived from an EMBL/GenBank/DDBJ whole genome shotgun (WGS) entry which is preliminary data.</text>
</comment>
<name>A0ABV9NYL0_9BACI</name>
<feature type="compositionally biased region" description="Polar residues" evidence="1">
    <location>
        <begin position="27"/>
        <end position="43"/>
    </location>
</feature>
<dbReference type="RefSeq" id="WP_377909999.1">
    <property type="nucleotide sequence ID" value="NZ_JBHSGK010000013.1"/>
</dbReference>
<protein>
    <submittedName>
        <fullName evidence="2">Uncharacterized protein</fullName>
    </submittedName>
</protein>
<sequence>MKTKLALLACPILLVGACSDQEPSAGDENNTDSLIKTNESLTDQLEKERNRTLELEEELAELHEENAELKDDLLTSKQETVDTESDHRMAADEMEQIETRIREALTAMHEQNADVLEEVTSEGTVINEEEALLTFQLEEDETRSLHWVNLERMNLVQVRDIDVNDDEAAVVIEFVHAAEEEIQATGMLEAELIREEEEWKLQLMSYTQPQK</sequence>
<feature type="region of interest" description="Disordered" evidence="1">
    <location>
        <begin position="19"/>
        <end position="44"/>
    </location>
</feature>
<dbReference type="EMBL" id="JBHSGK010000013">
    <property type="protein sequence ID" value="MFC4737401.1"/>
    <property type="molecule type" value="Genomic_DNA"/>
</dbReference>
<dbReference type="Proteomes" id="UP001595896">
    <property type="component" value="Unassembled WGS sequence"/>
</dbReference>
<proteinExistence type="predicted"/>
<reference evidence="3" key="1">
    <citation type="journal article" date="2019" name="Int. J. Syst. Evol. Microbiol.">
        <title>The Global Catalogue of Microorganisms (GCM) 10K type strain sequencing project: providing services to taxonomists for standard genome sequencing and annotation.</title>
        <authorList>
            <consortium name="The Broad Institute Genomics Platform"/>
            <consortium name="The Broad Institute Genome Sequencing Center for Infectious Disease"/>
            <person name="Wu L."/>
            <person name="Ma J."/>
        </authorList>
    </citation>
    <scope>NUCLEOTIDE SEQUENCE [LARGE SCALE GENOMIC DNA]</scope>
    <source>
        <strain evidence="3">JCM 12165</strain>
    </source>
</reference>
<evidence type="ECO:0000256" key="1">
    <source>
        <dbReference type="SAM" id="MobiDB-lite"/>
    </source>
</evidence>
<organism evidence="2 3">
    <name type="scientific">Bacillus daqingensis</name>
    <dbReference type="NCBI Taxonomy" id="872396"/>
    <lineage>
        <taxon>Bacteria</taxon>
        <taxon>Bacillati</taxon>
        <taxon>Bacillota</taxon>
        <taxon>Bacilli</taxon>
        <taxon>Bacillales</taxon>
        <taxon>Bacillaceae</taxon>
        <taxon>Bacillus</taxon>
    </lineage>
</organism>
<evidence type="ECO:0000313" key="3">
    <source>
        <dbReference type="Proteomes" id="UP001595896"/>
    </source>
</evidence>
<dbReference type="PROSITE" id="PS51257">
    <property type="entry name" value="PROKAR_LIPOPROTEIN"/>
    <property type="match status" value="1"/>
</dbReference>
<accession>A0ABV9NYL0</accession>
<keyword evidence="3" id="KW-1185">Reference proteome</keyword>